<evidence type="ECO:0000256" key="2">
    <source>
        <dbReference type="ARBA" id="ARBA00022475"/>
    </source>
</evidence>
<keyword evidence="9" id="KW-1185">Reference proteome</keyword>
<protein>
    <recommendedName>
        <fullName evidence="10">Phosphatidylinositol mannoside acyltransferase</fullName>
    </recommendedName>
</protein>
<dbReference type="AlphaFoldDB" id="A0A6C2UJ73"/>
<keyword evidence="2" id="KW-1003">Cell membrane</keyword>
<organism evidence="8 9">
    <name type="scientific">Pontiella sulfatireligans</name>
    <dbReference type="NCBI Taxonomy" id="2750658"/>
    <lineage>
        <taxon>Bacteria</taxon>
        <taxon>Pseudomonadati</taxon>
        <taxon>Kiritimatiellota</taxon>
        <taxon>Kiritimatiellia</taxon>
        <taxon>Kiritimatiellales</taxon>
        <taxon>Pontiellaceae</taxon>
        <taxon>Pontiella</taxon>
    </lineage>
</organism>
<dbReference type="PANTHER" id="PTHR30606:SF10">
    <property type="entry name" value="PHOSPHATIDYLINOSITOL MANNOSIDE ACYLTRANSFERASE"/>
    <property type="match status" value="1"/>
</dbReference>
<dbReference type="RefSeq" id="WP_136061706.1">
    <property type="nucleotide sequence ID" value="NZ_CAAHFH010000001.1"/>
</dbReference>
<evidence type="ECO:0000313" key="9">
    <source>
        <dbReference type="Proteomes" id="UP000346198"/>
    </source>
</evidence>
<evidence type="ECO:0000256" key="7">
    <source>
        <dbReference type="SAM" id="Phobius"/>
    </source>
</evidence>
<evidence type="ECO:0008006" key="10">
    <source>
        <dbReference type="Google" id="ProtNLM"/>
    </source>
</evidence>
<evidence type="ECO:0000256" key="3">
    <source>
        <dbReference type="ARBA" id="ARBA00022519"/>
    </source>
</evidence>
<keyword evidence="6" id="KW-0012">Acyltransferase</keyword>
<keyword evidence="3" id="KW-0997">Cell inner membrane</keyword>
<evidence type="ECO:0000256" key="1">
    <source>
        <dbReference type="ARBA" id="ARBA00004533"/>
    </source>
</evidence>
<dbReference type="PANTHER" id="PTHR30606">
    <property type="entry name" value="LIPID A BIOSYNTHESIS LAUROYL ACYLTRANSFERASE"/>
    <property type="match status" value="1"/>
</dbReference>
<keyword evidence="7" id="KW-1133">Transmembrane helix</keyword>
<evidence type="ECO:0000256" key="6">
    <source>
        <dbReference type="ARBA" id="ARBA00023315"/>
    </source>
</evidence>
<evidence type="ECO:0000256" key="4">
    <source>
        <dbReference type="ARBA" id="ARBA00022679"/>
    </source>
</evidence>
<keyword evidence="7" id="KW-0812">Transmembrane</keyword>
<evidence type="ECO:0000256" key="5">
    <source>
        <dbReference type="ARBA" id="ARBA00023136"/>
    </source>
</evidence>
<dbReference type="GO" id="GO:0016746">
    <property type="term" value="F:acyltransferase activity"/>
    <property type="evidence" value="ECO:0007669"/>
    <property type="project" value="UniProtKB-KW"/>
</dbReference>
<dbReference type="InterPro" id="IPR004960">
    <property type="entry name" value="LipA_acyltrans"/>
</dbReference>
<keyword evidence="5 7" id="KW-0472">Membrane</keyword>
<sequence>MKHSAKHISEYVLLVLAGGLVRILPLRVALALGWLVAAGMHYIGGFRKEEAHRRLKSVYGDRFLEQEIKRIAWLSWRNLCFNAVEGIRFSKMTIEDVKKQPLADVIPALLQALENEEQGYIFATVHMGNWEMAGVSADLAGIPIFSIARRQKNPLTDAYLNRARNAFDMEMISNDSKVLKGIIRRIRAGKVLAILPDVRNSTEALKINFLNSEANLGAGTALFARQCNCPIYPAVVRRVGWTKHDAVIFDPIRPDASLDKTDDWQRMMQQMMDIFTEEIGKTPEQYFWYNKRWVLQPLKKRK</sequence>
<accession>A0A6C2UJ73</accession>
<dbReference type="CDD" id="cd07984">
    <property type="entry name" value="LPLAT_LABLAT-like"/>
    <property type="match status" value="1"/>
</dbReference>
<dbReference type="GO" id="GO:0009247">
    <property type="term" value="P:glycolipid biosynthetic process"/>
    <property type="evidence" value="ECO:0007669"/>
    <property type="project" value="UniProtKB-ARBA"/>
</dbReference>
<proteinExistence type="predicted"/>
<evidence type="ECO:0000313" key="8">
    <source>
        <dbReference type="EMBL" id="VGO20270.1"/>
    </source>
</evidence>
<dbReference type="Proteomes" id="UP000346198">
    <property type="component" value="Unassembled WGS sequence"/>
</dbReference>
<reference evidence="8 9" key="1">
    <citation type="submission" date="2019-04" db="EMBL/GenBank/DDBJ databases">
        <authorList>
            <person name="Van Vliet M D."/>
        </authorList>
    </citation>
    <scope>NUCLEOTIDE SEQUENCE [LARGE SCALE GENOMIC DNA]</scope>
    <source>
        <strain evidence="8 9">F21</strain>
    </source>
</reference>
<gene>
    <name evidence="8" type="ORF">SCARR_02331</name>
</gene>
<keyword evidence="4" id="KW-0808">Transferase</keyword>
<dbReference type="Pfam" id="PF03279">
    <property type="entry name" value="Lip_A_acyltrans"/>
    <property type="match status" value="1"/>
</dbReference>
<dbReference type="EMBL" id="CAAHFH010000001">
    <property type="protein sequence ID" value="VGO20270.1"/>
    <property type="molecule type" value="Genomic_DNA"/>
</dbReference>
<name>A0A6C2UJ73_9BACT</name>
<feature type="transmembrane region" description="Helical" evidence="7">
    <location>
        <begin position="12"/>
        <end position="37"/>
    </location>
</feature>
<dbReference type="GO" id="GO:0005886">
    <property type="term" value="C:plasma membrane"/>
    <property type="evidence" value="ECO:0007669"/>
    <property type="project" value="UniProtKB-SubCell"/>
</dbReference>
<comment type="subcellular location">
    <subcellularLocation>
        <location evidence="1">Cell inner membrane</location>
    </subcellularLocation>
</comment>